<proteinExistence type="predicted"/>
<evidence type="ECO:0000256" key="5">
    <source>
        <dbReference type="ARBA" id="ARBA00022840"/>
    </source>
</evidence>
<dbReference type="PROSITE" id="PS00211">
    <property type="entry name" value="ABC_TRANSPORTER_1"/>
    <property type="match status" value="1"/>
</dbReference>
<dbReference type="EMBL" id="CP032382">
    <property type="protein sequence ID" value="AYB29668.1"/>
    <property type="molecule type" value="Genomic_DNA"/>
</dbReference>
<dbReference type="Pfam" id="PF00005">
    <property type="entry name" value="ABC_tran"/>
    <property type="match status" value="1"/>
</dbReference>
<feature type="domain" description="ABC transporter" evidence="8">
    <location>
        <begin position="2"/>
        <end position="234"/>
    </location>
</feature>
<dbReference type="PANTHER" id="PTHR42781">
    <property type="entry name" value="SPERMIDINE/PUTRESCINE IMPORT ATP-BINDING PROTEIN POTA"/>
    <property type="match status" value="1"/>
</dbReference>
<dbReference type="InterPro" id="IPR027417">
    <property type="entry name" value="P-loop_NTPase"/>
</dbReference>
<dbReference type="Proteomes" id="UP000266183">
    <property type="component" value="Chromosome"/>
</dbReference>
<dbReference type="InterPro" id="IPR003593">
    <property type="entry name" value="AAA+_ATPase"/>
</dbReference>
<dbReference type="Gene3D" id="3.40.50.300">
    <property type="entry name" value="P-loop containing nucleotide triphosphate hydrolases"/>
    <property type="match status" value="1"/>
</dbReference>
<dbReference type="InterPro" id="IPR003439">
    <property type="entry name" value="ABC_transporter-like_ATP-bd"/>
</dbReference>
<dbReference type="OrthoDB" id="9802264at2"/>
<dbReference type="PANTHER" id="PTHR42781:SF1">
    <property type="entry name" value="THIAMINE IMPORT ATP-BINDING PROTEIN THIQ"/>
    <property type="match status" value="1"/>
</dbReference>
<dbReference type="SMART" id="SM00382">
    <property type="entry name" value="AAA"/>
    <property type="match status" value="1"/>
</dbReference>
<dbReference type="GO" id="GO:0016887">
    <property type="term" value="F:ATP hydrolysis activity"/>
    <property type="evidence" value="ECO:0007669"/>
    <property type="project" value="InterPro"/>
</dbReference>
<dbReference type="AlphaFoldDB" id="A0A385SKW3"/>
<dbReference type="SUPFAM" id="SSF52540">
    <property type="entry name" value="P-loop containing nucleoside triphosphate hydrolases"/>
    <property type="match status" value="1"/>
</dbReference>
<reference evidence="10" key="1">
    <citation type="submission" date="2018-09" db="EMBL/GenBank/DDBJ databases">
        <title>Chryseolinea sp. KIS68-18 isolated from soil.</title>
        <authorList>
            <person name="Weon H.-Y."/>
            <person name="Kwon S.-W."/>
            <person name="Lee S.A."/>
        </authorList>
    </citation>
    <scope>NUCLEOTIDE SEQUENCE [LARGE SCALE GENOMIC DNA]</scope>
    <source>
        <strain evidence="10">KIS68-18</strain>
    </source>
</reference>
<evidence type="ECO:0000313" key="10">
    <source>
        <dbReference type="Proteomes" id="UP000266183"/>
    </source>
</evidence>
<dbReference type="GO" id="GO:0005524">
    <property type="term" value="F:ATP binding"/>
    <property type="evidence" value="ECO:0007669"/>
    <property type="project" value="UniProtKB-KW"/>
</dbReference>
<evidence type="ECO:0000256" key="2">
    <source>
        <dbReference type="ARBA" id="ARBA00022475"/>
    </source>
</evidence>
<evidence type="ECO:0000256" key="7">
    <source>
        <dbReference type="ARBA" id="ARBA00023136"/>
    </source>
</evidence>
<keyword evidence="1" id="KW-0813">Transport</keyword>
<keyword evidence="2" id="KW-1003">Cell membrane</keyword>
<dbReference type="InterPro" id="IPR050093">
    <property type="entry name" value="ABC_SmlMolc_Importer"/>
</dbReference>
<evidence type="ECO:0000256" key="6">
    <source>
        <dbReference type="ARBA" id="ARBA00022967"/>
    </source>
</evidence>
<evidence type="ECO:0000256" key="3">
    <source>
        <dbReference type="ARBA" id="ARBA00022519"/>
    </source>
</evidence>
<sequence length="237" mass="26643">MIELAIARKLHGASGAINLNLDVKIETGDFVTLYGPSGAGKTSILRMLAGLLTPHDGRIVCERQIWFDKSKHINLKPQYRNLGMVFQDYSLFPNMTVQGNLEFALQKGQPKSRVEELLQLTELDQLRDKKPARLSGGQKQRVALARALVRQPNLLLLDEPLSALDMAMQAKLQDYILHLHRQYHLTTLMVSHDLNEVIKMSKRVLVLEDGTIKKDGPPLDVLPLDNLKPFITGNLSH</sequence>
<evidence type="ECO:0000256" key="4">
    <source>
        <dbReference type="ARBA" id="ARBA00022741"/>
    </source>
</evidence>
<dbReference type="KEGG" id="chk:D4L85_03315"/>
<dbReference type="InterPro" id="IPR017871">
    <property type="entry name" value="ABC_transporter-like_CS"/>
</dbReference>
<keyword evidence="10" id="KW-1185">Reference proteome</keyword>
<keyword evidence="6" id="KW-1278">Translocase</keyword>
<keyword evidence="4" id="KW-0547">Nucleotide-binding</keyword>
<keyword evidence="3" id="KW-0997">Cell inner membrane</keyword>
<dbReference type="RefSeq" id="WP_119752983.1">
    <property type="nucleotide sequence ID" value="NZ_CP032382.1"/>
</dbReference>
<accession>A0A385SKW3</accession>
<evidence type="ECO:0000313" key="9">
    <source>
        <dbReference type="EMBL" id="AYB29668.1"/>
    </source>
</evidence>
<protein>
    <submittedName>
        <fullName evidence="9">ATP-binding cassette domain-containing protein</fullName>
    </submittedName>
</protein>
<organism evidence="9 10">
    <name type="scientific">Chryseolinea soli</name>
    <dbReference type="NCBI Taxonomy" id="2321403"/>
    <lineage>
        <taxon>Bacteria</taxon>
        <taxon>Pseudomonadati</taxon>
        <taxon>Bacteroidota</taxon>
        <taxon>Cytophagia</taxon>
        <taxon>Cytophagales</taxon>
        <taxon>Fulvivirgaceae</taxon>
        <taxon>Chryseolinea</taxon>
    </lineage>
</organism>
<keyword evidence="7" id="KW-0472">Membrane</keyword>
<evidence type="ECO:0000259" key="8">
    <source>
        <dbReference type="PROSITE" id="PS50893"/>
    </source>
</evidence>
<keyword evidence="5 9" id="KW-0067">ATP-binding</keyword>
<gene>
    <name evidence="9" type="ORF">D4L85_03315</name>
</gene>
<name>A0A385SKW3_9BACT</name>
<evidence type="ECO:0000256" key="1">
    <source>
        <dbReference type="ARBA" id="ARBA00022448"/>
    </source>
</evidence>
<dbReference type="PROSITE" id="PS50893">
    <property type="entry name" value="ABC_TRANSPORTER_2"/>
    <property type="match status" value="1"/>
</dbReference>